<evidence type="ECO:0000313" key="5">
    <source>
        <dbReference type="EMBL" id="CAB3894998.1"/>
    </source>
</evidence>
<dbReference type="InterPro" id="IPR000914">
    <property type="entry name" value="SBP_5_dom"/>
</dbReference>
<name>A0A6S7E410_9BURK</name>
<gene>
    <name evidence="5" type="primary">gsiB_7</name>
    <name evidence="5" type="ORF">LMG3328_03990</name>
</gene>
<dbReference type="PANTHER" id="PTHR30290:SF38">
    <property type="entry name" value="D,D-DIPEPTIDE-BINDING PERIPLASMIC PROTEIN DDPA-RELATED"/>
    <property type="match status" value="1"/>
</dbReference>
<dbReference type="GO" id="GO:1904680">
    <property type="term" value="F:peptide transmembrane transporter activity"/>
    <property type="evidence" value="ECO:0007669"/>
    <property type="project" value="TreeGrafter"/>
</dbReference>
<dbReference type="RefSeq" id="WP_175183340.1">
    <property type="nucleotide sequence ID" value="NZ_CADILE010000012.1"/>
</dbReference>
<dbReference type="Pfam" id="PF00496">
    <property type="entry name" value="SBP_bac_5"/>
    <property type="match status" value="1"/>
</dbReference>
<feature type="signal peptide" evidence="3">
    <location>
        <begin position="1"/>
        <end position="26"/>
    </location>
</feature>
<sequence length="529" mass="57845">MMKRFSLLGAAAVLACGLAAGQPAQAQAQAQAKTLRMVPHADLKTLDPLFNTAYITRNHGYMVFDTLFAQDSQGQPKPQMVESWTASPDGKAWTFKLRPGLKFNDGTPVTAEDCIASLQRWAKKDTMGQALMAAGAELAATGPDSFLLTLKQPFGLVLDALAKPSGMPPFIMPKRLAQTDANTPVTEMVGSGPFLFKRDEWVPGNKVVYVKNPAYVPRNEPADGLAGGKVAKVDRVEWIYIPDGNTATAALMNGEVDMIEQTTPDFLPVLESNPDIKLNTSVATQGMAIVNALHPPFDKPQARQALYYLFSQKEMLAAIGYPEKYRVDYCATLYICGSPLATDAGAAPYAKPDLARARQLLQEAGYQGEKIVVLYPTDHISAPAVMVLTQNMKKAGFKVDLQSMDWASLAARRLKKDPPEQGGWSLFVTWGGYYDASTPLTNPWLSAACGNSLPGWPCDKELDALRTQWIQEPDAARRKDIAAQLQARAYQTVPYVMWGEFKPVSAIRGLSHTELMKTGIPVMWNVEKP</sequence>
<dbReference type="GO" id="GO:0030288">
    <property type="term" value="C:outer membrane-bounded periplasmic space"/>
    <property type="evidence" value="ECO:0007669"/>
    <property type="project" value="UniProtKB-ARBA"/>
</dbReference>
<dbReference type="PANTHER" id="PTHR30290">
    <property type="entry name" value="PERIPLASMIC BINDING COMPONENT OF ABC TRANSPORTER"/>
    <property type="match status" value="1"/>
</dbReference>
<evidence type="ECO:0000256" key="2">
    <source>
        <dbReference type="ARBA" id="ARBA00022729"/>
    </source>
</evidence>
<dbReference type="EMBL" id="CADILE010000012">
    <property type="protein sequence ID" value="CAB3894998.1"/>
    <property type="molecule type" value="Genomic_DNA"/>
</dbReference>
<comment type="similarity">
    <text evidence="1">Belongs to the bacterial solute-binding protein 5 family.</text>
</comment>
<dbReference type="GO" id="GO:0043190">
    <property type="term" value="C:ATP-binding cassette (ABC) transporter complex"/>
    <property type="evidence" value="ECO:0007669"/>
    <property type="project" value="InterPro"/>
</dbReference>
<evidence type="ECO:0000313" key="6">
    <source>
        <dbReference type="Proteomes" id="UP000494122"/>
    </source>
</evidence>
<feature type="domain" description="Solute-binding protein family 5" evidence="4">
    <location>
        <begin position="75"/>
        <end position="447"/>
    </location>
</feature>
<reference evidence="5 6" key="1">
    <citation type="submission" date="2020-04" db="EMBL/GenBank/DDBJ databases">
        <authorList>
            <person name="De Canck E."/>
        </authorList>
    </citation>
    <scope>NUCLEOTIDE SEQUENCE [LARGE SCALE GENOMIC DNA]</scope>
    <source>
        <strain evidence="5 6">LMG 3328</strain>
    </source>
</reference>
<evidence type="ECO:0000259" key="4">
    <source>
        <dbReference type="Pfam" id="PF00496"/>
    </source>
</evidence>
<proteinExistence type="inferred from homology"/>
<dbReference type="InterPro" id="IPR030678">
    <property type="entry name" value="Peptide/Ni-bd"/>
</dbReference>
<evidence type="ECO:0000256" key="1">
    <source>
        <dbReference type="ARBA" id="ARBA00005695"/>
    </source>
</evidence>
<dbReference type="PROSITE" id="PS51257">
    <property type="entry name" value="PROKAR_LIPOPROTEIN"/>
    <property type="match status" value="1"/>
</dbReference>
<accession>A0A6S7E410</accession>
<dbReference type="CDD" id="cd08502">
    <property type="entry name" value="PBP2_NikA_DppA_OppA_like_16"/>
    <property type="match status" value="1"/>
</dbReference>
<keyword evidence="2 3" id="KW-0732">Signal</keyword>
<dbReference type="PIRSF" id="PIRSF002741">
    <property type="entry name" value="MppA"/>
    <property type="match status" value="1"/>
</dbReference>
<protein>
    <submittedName>
        <fullName evidence="5">Glutathione-binding protein GsiB</fullName>
    </submittedName>
</protein>
<dbReference type="InterPro" id="IPR039424">
    <property type="entry name" value="SBP_5"/>
</dbReference>
<feature type="chain" id="PRO_5028955167" evidence="3">
    <location>
        <begin position="27"/>
        <end position="529"/>
    </location>
</feature>
<dbReference type="GO" id="GO:0015833">
    <property type="term" value="P:peptide transport"/>
    <property type="evidence" value="ECO:0007669"/>
    <property type="project" value="TreeGrafter"/>
</dbReference>
<dbReference type="Proteomes" id="UP000494122">
    <property type="component" value="Unassembled WGS sequence"/>
</dbReference>
<organism evidence="5 6">
    <name type="scientific">Achromobacter ruhlandii</name>
    <dbReference type="NCBI Taxonomy" id="72557"/>
    <lineage>
        <taxon>Bacteria</taxon>
        <taxon>Pseudomonadati</taxon>
        <taxon>Pseudomonadota</taxon>
        <taxon>Betaproteobacteria</taxon>
        <taxon>Burkholderiales</taxon>
        <taxon>Alcaligenaceae</taxon>
        <taxon>Achromobacter</taxon>
    </lineage>
</organism>
<dbReference type="SUPFAM" id="SSF53850">
    <property type="entry name" value="Periplasmic binding protein-like II"/>
    <property type="match status" value="1"/>
</dbReference>
<evidence type="ECO:0000256" key="3">
    <source>
        <dbReference type="SAM" id="SignalP"/>
    </source>
</evidence>
<dbReference type="Gene3D" id="3.40.190.10">
    <property type="entry name" value="Periplasmic binding protein-like II"/>
    <property type="match status" value="1"/>
</dbReference>
<dbReference type="Gene3D" id="3.10.105.10">
    <property type="entry name" value="Dipeptide-binding Protein, Domain 3"/>
    <property type="match status" value="1"/>
</dbReference>
<dbReference type="AlphaFoldDB" id="A0A6S7E410"/>